<keyword evidence="2" id="KW-1185">Reference proteome</keyword>
<sequence>MAGNIFFARGFDKMRIEFDDYPHPLILGQKILERKTQLDEMSWETDRVASQAWAIYVCENLNDPTDQAIMKIYMQIPYAGSEFDTPQLRASQALELQGFARSEYNALKLFTEKACPSTPKLLASKVDTQGPQDLVPGGFIVYLLMEKLPCCRLEDEVFWNLDESERADIRQKFKEAWISCYNAGLVLYLGNTDNILWDAATKRLYFTGFQYTCSSEEYAQGWDDKQLRLWFLSKPPKYLLKRPTRDPKPEDSLIALRDGSRREISDVFGR</sequence>
<dbReference type="VEuPathDB" id="FungiDB:C8Q69DRAFT_466268"/>
<evidence type="ECO:0000313" key="2">
    <source>
        <dbReference type="Proteomes" id="UP000283841"/>
    </source>
</evidence>
<dbReference type="Proteomes" id="UP000283841">
    <property type="component" value="Unassembled WGS sequence"/>
</dbReference>
<dbReference type="EMBL" id="RCNU01000005">
    <property type="protein sequence ID" value="RWQ95526.1"/>
    <property type="molecule type" value="Genomic_DNA"/>
</dbReference>
<dbReference type="AlphaFoldDB" id="A0A443HUN0"/>
<comment type="caution">
    <text evidence="1">The sequence shown here is derived from an EMBL/GenBank/DDBJ whole genome shotgun (WGS) entry which is preliminary data.</text>
</comment>
<organism evidence="1 2">
    <name type="scientific">Byssochlamys spectabilis</name>
    <name type="common">Paecilomyces variotii</name>
    <dbReference type="NCBI Taxonomy" id="264951"/>
    <lineage>
        <taxon>Eukaryota</taxon>
        <taxon>Fungi</taxon>
        <taxon>Dikarya</taxon>
        <taxon>Ascomycota</taxon>
        <taxon>Pezizomycotina</taxon>
        <taxon>Eurotiomycetes</taxon>
        <taxon>Eurotiomycetidae</taxon>
        <taxon>Eurotiales</taxon>
        <taxon>Thermoascaceae</taxon>
        <taxon>Paecilomyces</taxon>
    </lineage>
</organism>
<gene>
    <name evidence="1" type="ORF">C8Q69DRAFT_466268</name>
</gene>
<dbReference type="RefSeq" id="XP_028485171.1">
    <property type="nucleotide sequence ID" value="XM_028630553.1"/>
</dbReference>
<evidence type="ECO:0000313" key="1">
    <source>
        <dbReference type="EMBL" id="RWQ95526.1"/>
    </source>
</evidence>
<dbReference type="GeneID" id="39599830"/>
<accession>A0A443HUN0</accession>
<name>A0A443HUN0_BYSSP</name>
<protein>
    <submittedName>
        <fullName evidence="1">Uncharacterized protein</fullName>
    </submittedName>
</protein>
<proteinExistence type="predicted"/>
<reference evidence="1 2" key="1">
    <citation type="journal article" date="2018" name="Front. Microbiol.">
        <title>Genomic and genetic insights into a cosmopolitan fungus, Paecilomyces variotii (Eurotiales).</title>
        <authorList>
            <person name="Urquhart A.S."/>
            <person name="Mondo S.J."/>
            <person name="Makela M.R."/>
            <person name="Hane J.K."/>
            <person name="Wiebenga A."/>
            <person name="He G."/>
            <person name="Mihaltcheva S."/>
            <person name="Pangilinan J."/>
            <person name="Lipzen A."/>
            <person name="Barry K."/>
            <person name="de Vries R.P."/>
            <person name="Grigoriev I.V."/>
            <person name="Idnurm A."/>
        </authorList>
    </citation>
    <scope>NUCLEOTIDE SEQUENCE [LARGE SCALE GENOMIC DNA]</scope>
    <source>
        <strain evidence="1 2">CBS 101075</strain>
    </source>
</reference>